<sequence>MKWAPLGTIARALSVCFGQTEETSTIDQPADQALLAKVTAACRNNRSGPADMQENAEAADVKLRSGPMRKSPGG</sequence>
<reference evidence="2 3" key="2">
    <citation type="submission" date="2017-12" db="EMBL/GenBank/DDBJ databases">
        <title>Genome sequence of Rhizobium sullae HCNT1 isolated from Sulla coronaria nodules and featuring peculiar denitrification phenotypes.</title>
        <authorList>
            <person name="De Diego-Diaz B."/>
            <person name="Treu L."/>
            <person name="Campanaro S."/>
            <person name="Da Silva Duarte V."/>
            <person name="Basaglia M."/>
            <person name="Favaro L."/>
            <person name="Casella S."/>
            <person name="Squartini A."/>
        </authorList>
    </citation>
    <scope>NUCLEOTIDE SEQUENCE [LARGE SCALE GENOMIC DNA]</scope>
    <source>
        <strain evidence="2 3">HCNT1</strain>
    </source>
</reference>
<protein>
    <submittedName>
        <fullName evidence="2">Uncharacterized protein</fullName>
    </submittedName>
</protein>
<dbReference type="STRING" id="1041146.GCA_000427985_03769"/>
<reference evidence="2 3" key="1">
    <citation type="submission" date="2017-11" db="EMBL/GenBank/DDBJ databases">
        <authorList>
            <person name="Han C.G."/>
        </authorList>
    </citation>
    <scope>NUCLEOTIDE SEQUENCE [LARGE SCALE GENOMIC DNA]</scope>
    <source>
        <strain evidence="2 3">HCNT1</strain>
    </source>
</reference>
<name>A0A2N0D8C3_RHISU</name>
<comment type="caution">
    <text evidence="2">The sequence shown here is derived from an EMBL/GenBank/DDBJ whole genome shotgun (WGS) entry which is preliminary data.</text>
</comment>
<gene>
    <name evidence="2" type="ORF">CWR43_17625</name>
</gene>
<evidence type="ECO:0000313" key="2">
    <source>
        <dbReference type="EMBL" id="PKA42355.1"/>
    </source>
</evidence>
<accession>A0A2N0D8C3</accession>
<dbReference type="AlphaFoldDB" id="A0A2N0D8C3"/>
<dbReference type="EMBL" id="PIQN01000012">
    <property type="protein sequence ID" value="PKA42355.1"/>
    <property type="molecule type" value="Genomic_DNA"/>
</dbReference>
<evidence type="ECO:0000256" key="1">
    <source>
        <dbReference type="SAM" id="MobiDB-lite"/>
    </source>
</evidence>
<feature type="region of interest" description="Disordered" evidence="1">
    <location>
        <begin position="45"/>
        <end position="74"/>
    </location>
</feature>
<organism evidence="2 3">
    <name type="scientific">Rhizobium sullae</name>
    <name type="common">Rhizobium hedysari</name>
    <dbReference type="NCBI Taxonomy" id="50338"/>
    <lineage>
        <taxon>Bacteria</taxon>
        <taxon>Pseudomonadati</taxon>
        <taxon>Pseudomonadota</taxon>
        <taxon>Alphaproteobacteria</taxon>
        <taxon>Hyphomicrobiales</taxon>
        <taxon>Rhizobiaceae</taxon>
        <taxon>Rhizobium/Agrobacterium group</taxon>
        <taxon>Rhizobium</taxon>
    </lineage>
</organism>
<evidence type="ECO:0000313" key="3">
    <source>
        <dbReference type="Proteomes" id="UP000232164"/>
    </source>
</evidence>
<proteinExistence type="predicted"/>
<dbReference type="Proteomes" id="UP000232164">
    <property type="component" value="Unassembled WGS sequence"/>
</dbReference>